<evidence type="ECO:0000259" key="15">
    <source>
        <dbReference type="PROSITE" id="PS50109"/>
    </source>
</evidence>
<dbReference type="PANTHER" id="PTHR43065:SF46">
    <property type="entry name" value="C4-DICARBOXYLATE TRANSPORT SENSOR PROTEIN DCTB"/>
    <property type="match status" value="1"/>
</dbReference>
<feature type="domain" description="Histidine kinase" evidence="15">
    <location>
        <begin position="208"/>
        <end position="413"/>
    </location>
</feature>
<evidence type="ECO:0000256" key="8">
    <source>
        <dbReference type="ARBA" id="ARBA00022741"/>
    </source>
</evidence>
<keyword evidence="13 14" id="KW-0472">Membrane</keyword>
<keyword evidence="9 16" id="KW-0418">Kinase</keyword>
<proteinExistence type="predicted"/>
<keyword evidence="5" id="KW-0597">Phosphoprotein</keyword>
<evidence type="ECO:0000256" key="1">
    <source>
        <dbReference type="ARBA" id="ARBA00000085"/>
    </source>
</evidence>
<dbReference type="GO" id="GO:0000155">
    <property type="term" value="F:phosphorelay sensor kinase activity"/>
    <property type="evidence" value="ECO:0007669"/>
    <property type="project" value="InterPro"/>
</dbReference>
<evidence type="ECO:0000256" key="10">
    <source>
        <dbReference type="ARBA" id="ARBA00022840"/>
    </source>
</evidence>
<dbReference type="PANTHER" id="PTHR43065">
    <property type="entry name" value="SENSOR HISTIDINE KINASE"/>
    <property type="match status" value="1"/>
</dbReference>
<protein>
    <recommendedName>
        <fullName evidence="3">histidine kinase</fullName>
        <ecNumber evidence="3">2.7.13.3</ecNumber>
    </recommendedName>
</protein>
<dbReference type="EMBL" id="JACHGK010000012">
    <property type="protein sequence ID" value="MBB6446665.1"/>
    <property type="molecule type" value="Genomic_DNA"/>
</dbReference>
<dbReference type="SUPFAM" id="SSF55874">
    <property type="entry name" value="ATPase domain of HSP90 chaperone/DNA topoisomerase II/histidine kinase"/>
    <property type="match status" value="1"/>
</dbReference>
<dbReference type="InterPro" id="IPR005467">
    <property type="entry name" value="His_kinase_dom"/>
</dbReference>
<dbReference type="RefSeq" id="WP_184527863.1">
    <property type="nucleotide sequence ID" value="NZ_JACHGK010000012.1"/>
</dbReference>
<dbReference type="Gene3D" id="1.10.287.130">
    <property type="match status" value="1"/>
</dbReference>
<dbReference type="SMART" id="SM00388">
    <property type="entry name" value="HisKA"/>
    <property type="match status" value="1"/>
</dbReference>
<dbReference type="Pfam" id="PF00512">
    <property type="entry name" value="HisKA"/>
    <property type="match status" value="1"/>
</dbReference>
<dbReference type="GO" id="GO:0005524">
    <property type="term" value="F:ATP binding"/>
    <property type="evidence" value="ECO:0007669"/>
    <property type="project" value="UniProtKB-KW"/>
</dbReference>
<dbReference type="InterPro" id="IPR003594">
    <property type="entry name" value="HATPase_dom"/>
</dbReference>
<dbReference type="GO" id="GO:0071555">
    <property type="term" value="P:cell wall organization"/>
    <property type="evidence" value="ECO:0007669"/>
    <property type="project" value="InterPro"/>
</dbReference>
<keyword evidence="12" id="KW-0902">Two-component regulatory system</keyword>
<dbReference type="Pfam" id="PF07694">
    <property type="entry name" value="5TM-5TMR_LYT"/>
    <property type="match status" value="1"/>
</dbReference>
<keyword evidence="7 14" id="KW-0812">Transmembrane</keyword>
<dbReference type="Pfam" id="PF02518">
    <property type="entry name" value="HATPase_c"/>
    <property type="match status" value="1"/>
</dbReference>
<dbReference type="InterPro" id="IPR011620">
    <property type="entry name" value="Sig_transdc_His_kinase_LytS_TM"/>
</dbReference>
<organism evidence="16 17">
    <name type="scientific">Bacillus benzoevorans</name>
    <dbReference type="NCBI Taxonomy" id="1456"/>
    <lineage>
        <taxon>Bacteria</taxon>
        <taxon>Bacillati</taxon>
        <taxon>Bacillota</taxon>
        <taxon>Bacilli</taxon>
        <taxon>Bacillales</taxon>
        <taxon>Bacillaceae</taxon>
        <taxon>Bacillus</taxon>
    </lineage>
</organism>
<evidence type="ECO:0000256" key="4">
    <source>
        <dbReference type="ARBA" id="ARBA00022475"/>
    </source>
</evidence>
<dbReference type="SMART" id="SM00387">
    <property type="entry name" value="HATPase_c"/>
    <property type="match status" value="1"/>
</dbReference>
<dbReference type="CDD" id="cd00075">
    <property type="entry name" value="HATPase"/>
    <property type="match status" value="1"/>
</dbReference>
<evidence type="ECO:0000256" key="5">
    <source>
        <dbReference type="ARBA" id="ARBA00022553"/>
    </source>
</evidence>
<dbReference type="CDD" id="cd00082">
    <property type="entry name" value="HisKA"/>
    <property type="match status" value="1"/>
</dbReference>
<dbReference type="InterPro" id="IPR003661">
    <property type="entry name" value="HisK_dim/P_dom"/>
</dbReference>
<keyword evidence="8" id="KW-0547">Nucleotide-binding</keyword>
<comment type="caution">
    <text evidence="16">The sequence shown here is derived from an EMBL/GenBank/DDBJ whole genome shotgun (WGS) entry which is preliminary data.</text>
</comment>
<comment type="subcellular location">
    <subcellularLocation>
        <location evidence="2">Cell membrane</location>
        <topology evidence="2">Multi-pass membrane protein</topology>
    </subcellularLocation>
</comment>
<feature type="transmembrane region" description="Helical" evidence="14">
    <location>
        <begin position="5"/>
        <end position="22"/>
    </location>
</feature>
<keyword evidence="10" id="KW-0067">ATP-binding</keyword>
<dbReference type="GO" id="GO:0005886">
    <property type="term" value="C:plasma membrane"/>
    <property type="evidence" value="ECO:0007669"/>
    <property type="project" value="UniProtKB-SubCell"/>
</dbReference>
<feature type="transmembrane region" description="Helical" evidence="14">
    <location>
        <begin position="131"/>
        <end position="153"/>
    </location>
</feature>
<evidence type="ECO:0000256" key="2">
    <source>
        <dbReference type="ARBA" id="ARBA00004651"/>
    </source>
</evidence>
<evidence type="ECO:0000256" key="11">
    <source>
        <dbReference type="ARBA" id="ARBA00022989"/>
    </source>
</evidence>
<comment type="catalytic activity">
    <reaction evidence="1">
        <text>ATP + protein L-histidine = ADP + protein N-phospho-L-histidine.</text>
        <dbReference type="EC" id="2.7.13.3"/>
    </reaction>
</comment>
<dbReference type="AlphaFoldDB" id="A0A7X0LWH4"/>
<dbReference type="Proteomes" id="UP000531594">
    <property type="component" value="Unassembled WGS sequence"/>
</dbReference>
<feature type="transmembrane region" description="Helical" evidence="14">
    <location>
        <begin position="159"/>
        <end position="180"/>
    </location>
</feature>
<keyword evidence="17" id="KW-1185">Reference proteome</keyword>
<feature type="transmembrane region" description="Helical" evidence="14">
    <location>
        <begin position="99"/>
        <end position="119"/>
    </location>
</feature>
<dbReference type="InterPro" id="IPR036097">
    <property type="entry name" value="HisK_dim/P_sf"/>
</dbReference>
<dbReference type="PRINTS" id="PR00344">
    <property type="entry name" value="BCTRLSENSOR"/>
</dbReference>
<evidence type="ECO:0000256" key="6">
    <source>
        <dbReference type="ARBA" id="ARBA00022679"/>
    </source>
</evidence>
<sequence length="427" mass="48615">MNEILINVLILLVVLLITQHLLEVYPKKLSCRHVSIYTFFAGLVAIFFCMTFPFTVNEGFNVDIRIVPFIIAGLYGGPIASVGLYLFIVFYRYLLGIDMGFWGTIINYGLIPFWTLLFYKKFTHSGKSAKLLIASGFVLFNFGFSFYIYHYVFLSNTPFHITLFGAIYKITCIVISILTIERIRTNHQIRRKVIDVEKMEMVSHLSASISHEIRNGLTGAKGFMQLLKENEEDLLKKKYIGIALKELERSETIIRDFLTFAKPAPEKIETINMEHLIEYVIELISPLARMNSIVVNKSLSPFWIYGEKKIIQQAFLNFMKNAIEAMPDGGTLEIGMRKHDDLMEIKIKDTGIGMDQDQMERLGKPYFTTKGQKGTGLGMMVAYRVIEDIKGKISVMSEKGKGTTFTIDLPISAENSEIDTNITHIAL</sequence>
<evidence type="ECO:0000256" key="7">
    <source>
        <dbReference type="ARBA" id="ARBA00022692"/>
    </source>
</evidence>
<dbReference type="EC" id="2.7.13.3" evidence="3"/>
<evidence type="ECO:0000256" key="14">
    <source>
        <dbReference type="SAM" id="Phobius"/>
    </source>
</evidence>
<reference evidence="16 17" key="1">
    <citation type="submission" date="2020-08" db="EMBL/GenBank/DDBJ databases">
        <title>Genomic Encyclopedia of Type Strains, Phase IV (KMG-IV): sequencing the most valuable type-strain genomes for metagenomic binning, comparative biology and taxonomic classification.</title>
        <authorList>
            <person name="Goeker M."/>
        </authorList>
    </citation>
    <scope>NUCLEOTIDE SEQUENCE [LARGE SCALE GENOMIC DNA]</scope>
    <source>
        <strain evidence="16 17">DSM 5391</strain>
    </source>
</reference>
<keyword evidence="6 16" id="KW-0808">Transferase</keyword>
<dbReference type="SUPFAM" id="SSF47384">
    <property type="entry name" value="Homodimeric domain of signal transducing histidine kinase"/>
    <property type="match status" value="1"/>
</dbReference>
<gene>
    <name evidence="16" type="ORF">HNR53_003325</name>
</gene>
<evidence type="ECO:0000256" key="13">
    <source>
        <dbReference type="ARBA" id="ARBA00023136"/>
    </source>
</evidence>
<accession>A0A7X0LWH4</accession>
<feature type="transmembrane region" description="Helical" evidence="14">
    <location>
        <begin position="34"/>
        <end position="54"/>
    </location>
</feature>
<dbReference type="PROSITE" id="PS50109">
    <property type="entry name" value="HIS_KIN"/>
    <property type="match status" value="1"/>
</dbReference>
<evidence type="ECO:0000256" key="12">
    <source>
        <dbReference type="ARBA" id="ARBA00023012"/>
    </source>
</evidence>
<name>A0A7X0LWH4_9BACI</name>
<keyword evidence="11 14" id="KW-1133">Transmembrane helix</keyword>
<dbReference type="InterPro" id="IPR036890">
    <property type="entry name" value="HATPase_C_sf"/>
</dbReference>
<keyword evidence="4" id="KW-1003">Cell membrane</keyword>
<dbReference type="InterPro" id="IPR004358">
    <property type="entry name" value="Sig_transdc_His_kin-like_C"/>
</dbReference>
<evidence type="ECO:0000256" key="3">
    <source>
        <dbReference type="ARBA" id="ARBA00012438"/>
    </source>
</evidence>
<feature type="transmembrane region" description="Helical" evidence="14">
    <location>
        <begin position="66"/>
        <end position="93"/>
    </location>
</feature>
<dbReference type="Gene3D" id="3.30.565.10">
    <property type="entry name" value="Histidine kinase-like ATPase, C-terminal domain"/>
    <property type="match status" value="1"/>
</dbReference>
<evidence type="ECO:0000313" key="16">
    <source>
        <dbReference type="EMBL" id="MBB6446665.1"/>
    </source>
</evidence>
<evidence type="ECO:0000256" key="9">
    <source>
        <dbReference type="ARBA" id="ARBA00022777"/>
    </source>
</evidence>
<evidence type="ECO:0000313" key="17">
    <source>
        <dbReference type="Proteomes" id="UP000531594"/>
    </source>
</evidence>